<reference evidence="1" key="1">
    <citation type="submission" date="2018-05" db="EMBL/GenBank/DDBJ databases">
        <authorList>
            <person name="Lanie J.A."/>
            <person name="Ng W.-L."/>
            <person name="Kazmierczak K.M."/>
            <person name="Andrzejewski T.M."/>
            <person name="Davidsen T.M."/>
            <person name="Wayne K.J."/>
            <person name="Tettelin H."/>
            <person name="Glass J.I."/>
            <person name="Rusch D."/>
            <person name="Podicherti R."/>
            <person name="Tsui H.-C.T."/>
            <person name="Winkler M.E."/>
        </authorList>
    </citation>
    <scope>NUCLEOTIDE SEQUENCE</scope>
</reference>
<accession>A0A382RFT4</accession>
<protein>
    <submittedName>
        <fullName evidence="1">Uncharacterized protein</fullName>
    </submittedName>
</protein>
<evidence type="ECO:0000313" key="1">
    <source>
        <dbReference type="EMBL" id="SVC96027.1"/>
    </source>
</evidence>
<dbReference type="EMBL" id="UINC01121109">
    <property type="protein sequence ID" value="SVC96027.1"/>
    <property type="molecule type" value="Genomic_DNA"/>
</dbReference>
<organism evidence="1">
    <name type="scientific">marine metagenome</name>
    <dbReference type="NCBI Taxonomy" id="408172"/>
    <lineage>
        <taxon>unclassified sequences</taxon>
        <taxon>metagenomes</taxon>
        <taxon>ecological metagenomes</taxon>
    </lineage>
</organism>
<name>A0A382RFT4_9ZZZZ</name>
<dbReference type="AlphaFoldDB" id="A0A382RFT4"/>
<gene>
    <name evidence="1" type="ORF">METZ01_LOCUS348881</name>
</gene>
<sequence length="48" mass="5475">TDIDGNVYETVQIGELILQISYEVMFRDYNNVEISINKIVNGLMVITP</sequence>
<proteinExistence type="predicted"/>
<feature type="non-terminal residue" evidence="1">
    <location>
        <position position="1"/>
    </location>
</feature>